<reference evidence="2 3" key="1">
    <citation type="submission" date="2019-01" db="EMBL/GenBank/DDBJ databases">
        <authorList>
            <person name="Sayadi A."/>
        </authorList>
    </citation>
    <scope>NUCLEOTIDE SEQUENCE [LARGE SCALE GENOMIC DNA]</scope>
</reference>
<dbReference type="InterPro" id="IPR046362">
    <property type="entry name" value="Zw10/DSL1_C_sf"/>
</dbReference>
<dbReference type="EMBL" id="CAACVG010012326">
    <property type="protein sequence ID" value="VEN60089.1"/>
    <property type="molecule type" value="Genomic_DNA"/>
</dbReference>
<proteinExistence type="predicted"/>
<dbReference type="Pfam" id="PF22766">
    <property type="entry name" value="ZW10_C2"/>
    <property type="match status" value="1"/>
</dbReference>
<dbReference type="GO" id="GO:0005737">
    <property type="term" value="C:cytoplasm"/>
    <property type="evidence" value="ECO:0007669"/>
    <property type="project" value="GOC"/>
</dbReference>
<dbReference type="PANTHER" id="PTHR12205:SF0">
    <property type="entry name" value="CENTROMERE_KINETOCHORE PROTEIN ZW10 HOMOLOG"/>
    <property type="match status" value="1"/>
</dbReference>
<dbReference type="InterPro" id="IPR055148">
    <property type="entry name" value="ZW10_C_2"/>
</dbReference>
<gene>
    <name evidence="2" type="ORF">CALMAC_LOCUS17889</name>
</gene>
<feature type="domain" description="ZW10 C-terminal helical" evidence="1">
    <location>
        <begin position="20"/>
        <end position="164"/>
    </location>
</feature>
<dbReference type="OrthoDB" id="534815at2759"/>
<dbReference type="Gene3D" id="1.10.357.150">
    <property type="match status" value="1"/>
</dbReference>
<organism evidence="2 3">
    <name type="scientific">Callosobruchus maculatus</name>
    <name type="common">Southern cowpea weevil</name>
    <name type="synonym">Pulse bruchid</name>
    <dbReference type="NCBI Taxonomy" id="64391"/>
    <lineage>
        <taxon>Eukaryota</taxon>
        <taxon>Metazoa</taxon>
        <taxon>Ecdysozoa</taxon>
        <taxon>Arthropoda</taxon>
        <taxon>Hexapoda</taxon>
        <taxon>Insecta</taxon>
        <taxon>Pterygota</taxon>
        <taxon>Neoptera</taxon>
        <taxon>Endopterygota</taxon>
        <taxon>Coleoptera</taxon>
        <taxon>Polyphaga</taxon>
        <taxon>Cucujiformia</taxon>
        <taxon>Chrysomeloidea</taxon>
        <taxon>Chrysomelidae</taxon>
        <taxon>Bruchinae</taxon>
        <taxon>Bruchini</taxon>
        <taxon>Callosobruchus</taxon>
    </lineage>
</organism>
<sequence>MKDSKLTGPTLDSLHPATEKCIRQCLRQHELLKTVWQKVLPYSIYNQTLGKILDTLCCQIINSIVQLEDISSDAATQMGDLLNVIINRGSNLFTNPKEVNLYVKSWYKLNELNFVLGASLMDINDHWSDGKGPLALHFKCGELKTLIRALFQNTDRRAALLSKIQEY</sequence>
<name>A0A653DJA9_CALMS</name>
<dbReference type="GO" id="GO:0007094">
    <property type="term" value="P:mitotic spindle assembly checkpoint signaling"/>
    <property type="evidence" value="ECO:0007669"/>
    <property type="project" value="TreeGrafter"/>
</dbReference>
<evidence type="ECO:0000313" key="2">
    <source>
        <dbReference type="EMBL" id="VEN60089.1"/>
    </source>
</evidence>
<dbReference type="PANTHER" id="PTHR12205">
    <property type="entry name" value="CENTROMERE/KINETOCHORE PROTEIN ZW10"/>
    <property type="match status" value="1"/>
</dbReference>
<dbReference type="GO" id="GO:1990423">
    <property type="term" value="C:RZZ complex"/>
    <property type="evidence" value="ECO:0007669"/>
    <property type="project" value="TreeGrafter"/>
</dbReference>
<evidence type="ECO:0000313" key="3">
    <source>
        <dbReference type="Proteomes" id="UP000410492"/>
    </source>
</evidence>
<dbReference type="Proteomes" id="UP000410492">
    <property type="component" value="Unassembled WGS sequence"/>
</dbReference>
<keyword evidence="3" id="KW-1185">Reference proteome</keyword>
<dbReference type="AlphaFoldDB" id="A0A653DJA9"/>
<protein>
    <recommendedName>
        <fullName evidence="1">ZW10 C-terminal helical domain-containing protein</fullName>
    </recommendedName>
</protein>
<accession>A0A653DJA9</accession>
<dbReference type="GO" id="GO:0006888">
    <property type="term" value="P:endoplasmic reticulum to Golgi vesicle-mediated transport"/>
    <property type="evidence" value="ECO:0007669"/>
    <property type="project" value="TreeGrafter"/>
</dbReference>
<evidence type="ECO:0000259" key="1">
    <source>
        <dbReference type="Pfam" id="PF22766"/>
    </source>
</evidence>